<protein>
    <submittedName>
        <fullName evidence="2">Uncharacterized protein</fullName>
    </submittedName>
</protein>
<gene>
    <name evidence="2" type="ORF">AVDCRST_MAG77-3224</name>
</gene>
<name>A0A6J4J9F0_9CHLR</name>
<feature type="region of interest" description="Disordered" evidence="1">
    <location>
        <begin position="38"/>
        <end position="64"/>
    </location>
</feature>
<organism evidence="2">
    <name type="scientific">uncultured Chloroflexota bacterium</name>
    <dbReference type="NCBI Taxonomy" id="166587"/>
    <lineage>
        <taxon>Bacteria</taxon>
        <taxon>Bacillati</taxon>
        <taxon>Chloroflexota</taxon>
        <taxon>environmental samples</taxon>
    </lineage>
</organism>
<dbReference type="AlphaFoldDB" id="A0A6J4J9F0"/>
<evidence type="ECO:0000313" key="2">
    <source>
        <dbReference type="EMBL" id="CAA9272014.1"/>
    </source>
</evidence>
<reference evidence="2" key="1">
    <citation type="submission" date="2020-02" db="EMBL/GenBank/DDBJ databases">
        <authorList>
            <person name="Meier V. D."/>
        </authorList>
    </citation>
    <scope>NUCLEOTIDE SEQUENCE</scope>
    <source>
        <strain evidence="2">AVDCRST_MAG77</strain>
    </source>
</reference>
<dbReference type="EMBL" id="CADCTC010000179">
    <property type="protein sequence ID" value="CAA9272014.1"/>
    <property type="molecule type" value="Genomic_DNA"/>
</dbReference>
<sequence>MEEVLAEADRIVGIGIDAAEAELIHTYGLSWEELDSVKAQDQREAEPLPVQSAPRLDPSGRNAA</sequence>
<proteinExistence type="predicted"/>
<evidence type="ECO:0000256" key="1">
    <source>
        <dbReference type="SAM" id="MobiDB-lite"/>
    </source>
</evidence>
<accession>A0A6J4J9F0</accession>